<feature type="repeat" description="ANK" evidence="3">
    <location>
        <begin position="360"/>
        <end position="392"/>
    </location>
</feature>
<dbReference type="EMBL" id="CAKOGP040000424">
    <property type="protein sequence ID" value="CAJ1934938.1"/>
    <property type="molecule type" value="Genomic_DNA"/>
</dbReference>
<dbReference type="SMART" id="SM00248">
    <property type="entry name" value="ANK"/>
    <property type="match status" value="5"/>
</dbReference>
<organism evidence="5 6">
    <name type="scientific">Cylindrotheca closterium</name>
    <dbReference type="NCBI Taxonomy" id="2856"/>
    <lineage>
        <taxon>Eukaryota</taxon>
        <taxon>Sar</taxon>
        <taxon>Stramenopiles</taxon>
        <taxon>Ochrophyta</taxon>
        <taxon>Bacillariophyta</taxon>
        <taxon>Bacillariophyceae</taxon>
        <taxon>Bacillariophycidae</taxon>
        <taxon>Bacillariales</taxon>
        <taxon>Bacillariaceae</taxon>
        <taxon>Cylindrotheca</taxon>
    </lineage>
</organism>
<keyword evidence="2 3" id="KW-0040">ANK repeat</keyword>
<evidence type="ECO:0000313" key="6">
    <source>
        <dbReference type="Proteomes" id="UP001295423"/>
    </source>
</evidence>
<evidence type="ECO:0000256" key="1">
    <source>
        <dbReference type="ARBA" id="ARBA00022737"/>
    </source>
</evidence>
<gene>
    <name evidence="5" type="ORF">CYCCA115_LOCUS4273</name>
</gene>
<dbReference type="InterPro" id="IPR043519">
    <property type="entry name" value="NT_sf"/>
</dbReference>
<feature type="domain" description="Farnesoic acid O-methyl transferase" evidence="4">
    <location>
        <begin position="782"/>
        <end position="917"/>
    </location>
</feature>
<dbReference type="InterPro" id="IPR051070">
    <property type="entry name" value="NF-kappa-B_inhibitor"/>
</dbReference>
<dbReference type="PANTHER" id="PTHR46680">
    <property type="entry name" value="NF-KAPPA-B INHIBITOR ALPHA"/>
    <property type="match status" value="1"/>
</dbReference>
<dbReference type="PROSITE" id="PS50088">
    <property type="entry name" value="ANK_REPEAT"/>
    <property type="match status" value="2"/>
</dbReference>
<keyword evidence="1" id="KW-0677">Repeat</keyword>
<comment type="caution">
    <text evidence="5">The sequence shown here is derived from an EMBL/GenBank/DDBJ whole genome shotgun (WGS) entry which is preliminary data.</text>
</comment>
<dbReference type="PANTHER" id="PTHR46680:SF3">
    <property type="entry name" value="NF-KAPPA-B INHIBITOR CACTUS"/>
    <property type="match status" value="1"/>
</dbReference>
<dbReference type="SUPFAM" id="SSF81301">
    <property type="entry name" value="Nucleotidyltransferase"/>
    <property type="match status" value="1"/>
</dbReference>
<keyword evidence="6" id="KW-1185">Reference proteome</keyword>
<dbReference type="Gene3D" id="3.30.460.10">
    <property type="entry name" value="Beta Polymerase, domain 2"/>
    <property type="match status" value="1"/>
</dbReference>
<dbReference type="InterPro" id="IPR002110">
    <property type="entry name" value="Ankyrin_rpt"/>
</dbReference>
<protein>
    <recommendedName>
        <fullName evidence="4">Farnesoic acid O-methyl transferase domain-containing protein</fullName>
    </recommendedName>
</protein>
<evidence type="ECO:0000256" key="2">
    <source>
        <dbReference type="ARBA" id="ARBA00023043"/>
    </source>
</evidence>
<dbReference type="PROSITE" id="PS50297">
    <property type="entry name" value="ANK_REP_REGION"/>
    <property type="match status" value="2"/>
</dbReference>
<proteinExistence type="predicted"/>
<dbReference type="Pfam" id="PF12796">
    <property type="entry name" value="Ank_2"/>
    <property type="match status" value="1"/>
</dbReference>
<name>A0AAD2FIZ0_9STRA</name>
<dbReference type="InterPro" id="IPR036770">
    <property type="entry name" value="Ankyrin_rpt-contain_sf"/>
</dbReference>
<dbReference type="Gene3D" id="1.25.40.20">
    <property type="entry name" value="Ankyrin repeat-containing domain"/>
    <property type="match status" value="2"/>
</dbReference>
<dbReference type="Proteomes" id="UP001295423">
    <property type="component" value="Unassembled WGS sequence"/>
</dbReference>
<sequence length="936" mass="105518">MESWVSLPADNNLIMEDDDIDKRIIELVESRLADQKQSILAEIKKSIVLELKESIISEVKTSILESLKTQREVIAEDPKLAKTGDSKHDEAGIVSAESGPDPAKLSHDEAFEQLGGNLELLKYRDATYDVMENHGEVNLEAEVKQLLPRDYRKRVGFSTKLVYQPFVTTLDELYEKALSAYPKFEQEMLDIAFQTNSKAIVPKMKTKLRARMKALYKYFDQNRQGIAWYRLTDIVRATLQFQTMESMYAGLKVVVEHFGENIKEVNDRYQEPFDNGYRDIQLAVCVDGHICELQLNTELMLHAKHTTGHRNYTVVRELKAAIAEADQQRVERILEFGLSQLGSSAGSSEKSLSTLLQSSDSRTLLHEAAKNQCPEIVCALISSGADDNAQDEEGNTALHYAIRCGNDRCVWVLLNVGSPNLDIQNNEGQTALDVGYLMLWQRPPEEKVRALMALIQFAGLERLKKAKEASEKHLTKRLQVRSSLVDHTRDGNLDSMLRELRGYAHPDSTRDGKSAMEVALETANVAAVELLLDFHASLQTRKSKPSFLQMAIESQKPEVLVKLLIDAKAPLDVGPGRVPLLQLANRQRSVAKMLLDAGAPIIAYKQKKVSAMLYEPVFCFNEQTTFSGGKVEFTVEMPDGVPTDAPHIALGPSMDADTEDFYEIALGGWIKQYSVIRDGKGGKDISVHRGAALKDGAMFRLSWDMETLRLERLMPSTENWKTLLSLDRGSAPRLFAIKHIMVASLQDQLVHFRMSMPISQELDLSQSSVFSNIIWTPTQVYKFKHAYSFVENDSPFGSIEFDVTAWADANIALGPSLAHDGQKYEIVLGDCDDCQCIIREANAGDKLCGKDGPVLFNNTKTRFRLSWTSTNLNVERFDESGGSWNQLLSLDRTKARWHDIRYMMVTSWNCDILWRMYEKLDENPVFMASKKLILDH</sequence>
<feature type="repeat" description="ANK" evidence="3">
    <location>
        <begin position="393"/>
        <end position="418"/>
    </location>
</feature>
<reference evidence="5" key="1">
    <citation type="submission" date="2023-08" db="EMBL/GenBank/DDBJ databases">
        <authorList>
            <person name="Audoor S."/>
            <person name="Bilcke G."/>
        </authorList>
    </citation>
    <scope>NUCLEOTIDE SEQUENCE</scope>
</reference>
<evidence type="ECO:0000313" key="5">
    <source>
        <dbReference type="EMBL" id="CAJ1934938.1"/>
    </source>
</evidence>
<accession>A0AAD2FIZ0</accession>
<dbReference type="SUPFAM" id="SSF48403">
    <property type="entry name" value="Ankyrin repeat"/>
    <property type="match status" value="2"/>
</dbReference>
<evidence type="ECO:0000259" key="4">
    <source>
        <dbReference type="Pfam" id="PF12248"/>
    </source>
</evidence>
<dbReference type="Pfam" id="PF12248">
    <property type="entry name" value="Methyltransf_FA"/>
    <property type="match status" value="1"/>
</dbReference>
<evidence type="ECO:0000256" key="3">
    <source>
        <dbReference type="PROSITE-ProRule" id="PRU00023"/>
    </source>
</evidence>
<dbReference type="AlphaFoldDB" id="A0AAD2FIZ0"/>
<dbReference type="InterPro" id="IPR022041">
    <property type="entry name" value="Methyltransf_FA"/>
</dbReference>